<dbReference type="AlphaFoldDB" id="A0AAD9IT32"/>
<dbReference type="EMBL" id="JAODUO010006013">
    <property type="protein sequence ID" value="KAK2140042.1"/>
    <property type="molecule type" value="Genomic_DNA"/>
</dbReference>
<keyword evidence="2" id="KW-1185">Reference proteome</keyword>
<reference evidence="1" key="1">
    <citation type="journal article" date="2023" name="Mol. Biol. Evol.">
        <title>Third-Generation Sequencing Reveals the Adaptive Role of the Epigenome in Three Deep-Sea Polychaetes.</title>
        <authorList>
            <person name="Perez M."/>
            <person name="Aroh O."/>
            <person name="Sun Y."/>
            <person name="Lan Y."/>
            <person name="Juniper S.K."/>
            <person name="Young C.R."/>
            <person name="Angers B."/>
            <person name="Qian P.Y."/>
        </authorList>
    </citation>
    <scope>NUCLEOTIDE SEQUENCE</scope>
    <source>
        <strain evidence="1">R07B-5</strain>
    </source>
</reference>
<gene>
    <name evidence="1" type="ORF">NP493_6017g00012</name>
</gene>
<proteinExistence type="predicted"/>
<name>A0AAD9IT32_RIDPI</name>
<evidence type="ECO:0000313" key="1">
    <source>
        <dbReference type="EMBL" id="KAK2140042.1"/>
    </source>
</evidence>
<sequence>MLDIIDPQNIVNPHPFTFVLNNETMCGTDSGSDVFLFIYVHSAPENAARRNLIRATWGNRKFYAHKNIV</sequence>
<organism evidence="1 2">
    <name type="scientific">Ridgeia piscesae</name>
    <name type="common">Tubeworm</name>
    <dbReference type="NCBI Taxonomy" id="27915"/>
    <lineage>
        <taxon>Eukaryota</taxon>
        <taxon>Metazoa</taxon>
        <taxon>Spiralia</taxon>
        <taxon>Lophotrochozoa</taxon>
        <taxon>Annelida</taxon>
        <taxon>Polychaeta</taxon>
        <taxon>Sedentaria</taxon>
        <taxon>Canalipalpata</taxon>
        <taxon>Sabellida</taxon>
        <taxon>Siboglinidae</taxon>
        <taxon>Ridgeia</taxon>
    </lineage>
</organism>
<protein>
    <recommendedName>
        <fullName evidence="3">Hexosyltransferase</fullName>
    </recommendedName>
</protein>
<evidence type="ECO:0000313" key="2">
    <source>
        <dbReference type="Proteomes" id="UP001209878"/>
    </source>
</evidence>
<evidence type="ECO:0008006" key="3">
    <source>
        <dbReference type="Google" id="ProtNLM"/>
    </source>
</evidence>
<comment type="caution">
    <text evidence="1">The sequence shown here is derived from an EMBL/GenBank/DDBJ whole genome shotgun (WGS) entry which is preliminary data.</text>
</comment>
<dbReference type="Proteomes" id="UP001209878">
    <property type="component" value="Unassembled WGS sequence"/>
</dbReference>
<accession>A0AAD9IT32</accession>